<comment type="catalytic activity">
    <reaction evidence="1">
        <text>ATP + protein L-histidine = ADP + protein N-phospho-L-histidine.</text>
        <dbReference type="EC" id="2.7.13.3"/>
    </reaction>
</comment>
<reference evidence="6 7" key="2">
    <citation type="submission" date="2018-12" db="EMBL/GenBank/DDBJ databases">
        <title>Simiduia agarivorans gen. nov., sp. nov., a marine, agarolytic bacterium isolated from shallow coastal water from Keelung, Taiwan.</title>
        <authorList>
            <person name="Shieh W.Y."/>
        </authorList>
    </citation>
    <scope>NUCLEOTIDE SEQUENCE [LARGE SCALE GENOMIC DNA]</scope>
    <source>
        <strain evidence="6 7">GTF-13</strain>
    </source>
</reference>
<dbReference type="SMART" id="SM00387">
    <property type="entry name" value="HATPase_c"/>
    <property type="match status" value="1"/>
</dbReference>
<organism evidence="6 7">
    <name type="scientific">Aestuariirhabdus litorea</name>
    <dbReference type="NCBI Taxonomy" id="2528527"/>
    <lineage>
        <taxon>Bacteria</taxon>
        <taxon>Pseudomonadati</taxon>
        <taxon>Pseudomonadota</taxon>
        <taxon>Gammaproteobacteria</taxon>
        <taxon>Oceanospirillales</taxon>
        <taxon>Aestuariirhabdaceae</taxon>
        <taxon>Aestuariirhabdus</taxon>
    </lineage>
</organism>
<protein>
    <recommendedName>
        <fullName evidence="2">histidine kinase</fullName>
        <ecNumber evidence="2">2.7.13.3</ecNumber>
    </recommendedName>
</protein>
<feature type="coiled-coil region" evidence="4">
    <location>
        <begin position="157"/>
        <end position="191"/>
    </location>
</feature>
<evidence type="ECO:0000259" key="5">
    <source>
        <dbReference type="PROSITE" id="PS50109"/>
    </source>
</evidence>
<dbReference type="RefSeq" id="WP_125014678.1">
    <property type="nucleotide sequence ID" value="NZ_QWEZ01000001.1"/>
</dbReference>
<evidence type="ECO:0000313" key="7">
    <source>
        <dbReference type="Proteomes" id="UP000280792"/>
    </source>
</evidence>
<evidence type="ECO:0000256" key="4">
    <source>
        <dbReference type="SAM" id="Coils"/>
    </source>
</evidence>
<dbReference type="Gene3D" id="3.30.565.10">
    <property type="entry name" value="Histidine kinase-like ATPase, C-terminal domain"/>
    <property type="match status" value="1"/>
</dbReference>
<keyword evidence="3" id="KW-0597">Phosphoprotein</keyword>
<dbReference type="Pfam" id="PF02518">
    <property type="entry name" value="HATPase_c"/>
    <property type="match status" value="1"/>
</dbReference>
<reference evidence="6 7" key="1">
    <citation type="submission" date="2018-08" db="EMBL/GenBank/DDBJ databases">
        <authorList>
            <person name="Khan S.A."/>
        </authorList>
    </citation>
    <scope>NUCLEOTIDE SEQUENCE [LARGE SCALE GENOMIC DNA]</scope>
    <source>
        <strain evidence="6 7">GTF-13</strain>
    </source>
</reference>
<dbReference type="PANTHER" id="PTHR43065">
    <property type="entry name" value="SENSOR HISTIDINE KINASE"/>
    <property type="match status" value="1"/>
</dbReference>
<sequence length="441" mass="49129">METLLREIIEGVSNTYGEAFFNRITLQLHKVIGADYTFIARLDRQKYTSRTIALVAHGELADNFEYSLEHTPCANAADDSICCYPSGICEHYPDDQLLLDMKIEGYLGTPLHDSQGDVLGIIVALYEQPIRNEEQTLTLFKIFSGRIASEIERSEYADTLEERVKLRTQELQTALDNLNTAQEQLVESEKLAALGHLVAGVAHEVNTPLGVAITAHSHLQSAYHKLKQGFDNKTLSSQEMSHFLDTFAEGSAMIESNLERACELVRNFKKTAADQHSNDCEQIPLGDYYRQVASTLSPLLKKKKVQLEIHSVGDGLINTFPGAHAQILTNLVDNSVKHGFRERTEQDRNQITVTITPMDQNRFKVDYRDNGCGIEDGIQAKVFDPFFTTSRETGSTGLGLSIIYNLIKKRFGESLTLIPEPEGVHFEYVVSGCGCEGPAPP</sequence>
<dbReference type="AlphaFoldDB" id="A0A3P3VNB8"/>
<dbReference type="SMART" id="SM00065">
    <property type="entry name" value="GAF"/>
    <property type="match status" value="1"/>
</dbReference>
<dbReference type="Gene3D" id="1.10.287.130">
    <property type="match status" value="1"/>
</dbReference>
<dbReference type="PRINTS" id="PR00344">
    <property type="entry name" value="BCTRLSENSOR"/>
</dbReference>
<dbReference type="InterPro" id="IPR036890">
    <property type="entry name" value="HATPase_C_sf"/>
</dbReference>
<keyword evidence="7" id="KW-1185">Reference proteome</keyword>
<dbReference type="InterPro" id="IPR004358">
    <property type="entry name" value="Sig_transdc_His_kin-like_C"/>
</dbReference>
<dbReference type="GO" id="GO:0000155">
    <property type="term" value="F:phosphorelay sensor kinase activity"/>
    <property type="evidence" value="ECO:0007669"/>
    <property type="project" value="InterPro"/>
</dbReference>
<accession>A0A3P3VNB8</accession>
<keyword evidence="6" id="KW-0418">Kinase</keyword>
<evidence type="ECO:0000256" key="3">
    <source>
        <dbReference type="ARBA" id="ARBA00022553"/>
    </source>
</evidence>
<proteinExistence type="predicted"/>
<feature type="domain" description="Histidine kinase" evidence="5">
    <location>
        <begin position="200"/>
        <end position="413"/>
    </location>
</feature>
<dbReference type="CDD" id="cd00082">
    <property type="entry name" value="HisKA"/>
    <property type="match status" value="1"/>
</dbReference>
<dbReference type="InterPro" id="IPR029016">
    <property type="entry name" value="GAF-like_dom_sf"/>
</dbReference>
<keyword evidence="6" id="KW-0808">Transferase</keyword>
<dbReference type="EC" id="2.7.13.3" evidence="2"/>
<dbReference type="InterPro" id="IPR003594">
    <property type="entry name" value="HATPase_dom"/>
</dbReference>
<name>A0A3P3VNB8_9GAMM</name>
<dbReference type="PANTHER" id="PTHR43065:SF47">
    <property type="match status" value="1"/>
</dbReference>
<gene>
    <name evidence="6" type="ORF">D0544_03840</name>
</gene>
<dbReference type="SUPFAM" id="SSF55874">
    <property type="entry name" value="ATPase domain of HSP90 chaperone/DNA topoisomerase II/histidine kinase"/>
    <property type="match status" value="1"/>
</dbReference>
<dbReference type="InterPro" id="IPR005467">
    <property type="entry name" value="His_kinase_dom"/>
</dbReference>
<dbReference type="InterPro" id="IPR003661">
    <property type="entry name" value="HisK_dim/P_dom"/>
</dbReference>
<comment type="caution">
    <text evidence="6">The sequence shown here is derived from an EMBL/GenBank/DDBJ whole genome shotgun (WGS) entry which is preliminary data.</text>
</comment>
<dbReference type="Pfam" id="PF01590">
    <property type="entry name" value="GAF"/>
    <property type="match status" value="1"/>
</dbReference>
<dbReference type="Proteomes" id="UP000280792">
    <property type="component" value="Unassembled WGS sequence"/>
</dbReference>
<evidence type="ECO:0000256" key="1">
    <source>
        <dbReference type="ARBA" id="ARBA00000085"/>
    </source>
</evidence>
<dbReference type="InterPro" id="IPR036097">
    <property type="entry name" value="HisK_dim/P_sf"/>
</dbReference>
<dbReference type="InterPro" id="IPR003018">
    <property type="entry name" value="GAF"/>
</dbReference>
<dbReference type="PROSITE" id="PS50109">
    <property type="entry name" value="HIS_KIN"/>
    <property type="match status" value="1"/>
</dbReference>
<dbReference type="EMBL" id="QWEZ01000001">
    <property type="protein sequence ID" value="RRJ84251.1"/>
    <property type="molecule type" value="Genomic_DNA"/>
</dbReference>
<evidence type="ECO:0000256" key="2">
    <source>
        <dbReference type="ARBA" id="ARBA00012438"/>
    </source>
</evidence>
<evidence type="ECO:0000313" key="6">
    <source>
        <dbReference type="EMBL" id="RRJ84251.1"/>
    </source>
</evidence>
<dbReference type="Gene3D" id="3.30.450.40">
    <property type="match status" value="1"/>
</dbReference>
<keyword evidence="4" id="KW-0175">Coiled coil</keyword>
<dbReference type="SUPFAM" id="SSF55781">
    <property type="entry name" value="GAF domain-like"/>
    <property type="match status" value="1"/>
</dbReference>
<dbReference type="SUPFAM" id="SSF47384">
    <property type="entry name" value="Homodimeric domain of signal transducing histidine kinase"/>
    <property type="match status" value="1"/>
</dbReference>